<dbReference type="InterPro" id="IPR002328">
    <property type="entry name" value="ADH_Zn_CS"/>
</dbReference>
<evidence type="ECO:0000259" key="6">
    <source>
        <dbReference type="Pfam" id="PF00107"/>
    </source>
</evidence>
<dbReference type="InterPro" id="IPR013149">
    <property type="entry name" value="ADH-like_C"/>
</dbReference>
<dbReference type="GO" id="GO:0008270">
    <property type="term" value="F:zinc ion binding"/>
    <property type="evidence" value="ECO:0007669"/>
    <property type="project" value="InterPro"/>
</dbReference>
<name>A0A2X3BD52_9HELI</name>
<dbReference type="RefSeq" id="WP_112058281.1">
    <property type="nucleotide sequence ID" value="NZ_UAWL01000006.1"/>
</dbReference>
<evidence type="ECO:0000313" key="8">
    <source>
        <dbReference type="EMBL" id="SQB97694.1"/>
    </source>
</evidence>
<evidence type="ECO:0000256" key="4">
    <source>
        <dbReference type="ARBA" id="ARBA00023002"/>
    </source>
</evidence>
<dbReference type="Gene3D" id="3.40.50.720">
    <property type="entry name" value="NAD(P)-binding Rossmann-like Domain"/>
    <property type="match status" value="1"/>
</dbReference>
<dbReference type="Proteomes" id="UP000250166">
    <property type="component" value="Unassembled WGS sequence"/>
</dbReference>
<accession>A0A2X3BD52</accession>
<dbReference type="InterPro" id="IPR013154">
    <property type="entry name" value="ADH-like_N"/>
</dbReference>
<sequence length="365" mass="39958">MQNYINEAKEGKRISFKGFAVDSKSANFRGFEGSRHALGERDILIEILFAGICHSDIHSARSEWHEGIYPMVPGHEIAGRVVAVGEKVSKFKPGDYAGVGCMVNSCGECESCKEGREQFCDNGKMVLTYDCKDCFHNDEPTYGGYSNNIVVSEDFAVCVPQDAPLEKVAPLLCAGITTYSPIKFSKVGKGSKVAVAGFGGLGVMALKYALKLGAEVSVFARNKNKEAEALKLGAKALYTTDSLANVKERFDFIISTIPTRHDPMEYVNLLKHGGELAIVGLPPTGESVENDMTRLVFAANKKVYGSMIGGIAETQEMLDFSLKHKIYPETEIITADKIDEAYHNLTSGKAKFRYVIDMKKSFGRI</sequence>
<dbReference type="PANTHER" id="PTHR42683">
    <property type="entry name" value="ALDEHYDE REDUCTASE"/>
    <property type="match status" value="1"/>
</dbReference>
<feature type="domain" description="Alcohol dehydrogenase-like N-terminal" evidence="7">
    <location>
        <begin position="40"/>
        <end position="160"/>
    </location>
</feature>
<dbReference type="AlphaFoldDB" id="A0A2X3BD52"/>
<proteinExistence type="inferred from homology"/>
<evidence type="ECO:0000313" key="9">
    <source>
        <dbReference type="Proteomes" id="UP000250166"/>
    </source>
</evidence>
<dbReference type="PROSITE" id="PS00059">
    <property type="entry name" value="ADH_ZINC"/>
    <property type="match status" value="1"/>
</dbReference>
<dbReference type="SUPFAM" id="SSF50129">
    <property type="entry name" value="GroES-like"/>
    <property type="match status" value="1"/>
</dbReference>
<evidence type="ECO:0000259" key="7">
    <source>
        <dbReference type="Pfam" id="PF08240"/>
    </source>
</evidence>
<dbReference type="CDD" id="cd05283">
    <property type="entry name" value="CAD1"/>
    <property type="match status" value="1"/>
</dbReference>
<organism evidence="8 9">
    <name type="scientific">Helicobacter fennelliae</name>
    <dbReference type="NCBI Taxonomy" id="215"/>
    <lineage>
        <taxon>Bacteria</taxon>
        <taxon>Pseudomonadati</taxon>
        <taxon>Campylobacterota</taxon>
        <taxon>Epsilonproteobacteria</taxon>
        <taxon>Campylobacterales</taxon>
        <taxon>Helicobacteraceae</taxon>
        <taxon>Helicobacter</taxon>
    </lineage>
</organism>
<reference evidence="8 9" key="1">
    <citation type="submission" date="2018-06" db="EMBL/GenBank/DDBJ databases">
        <authorList>
            <consortium name="Pathogen Informatics"/>
            <person name="Doyle S."/>
        </authorList>
    </citation>
    <scope>NUCLEOTIDE SEQUENCE [LARGE SCALE GENOMIC DNA]</scope>
    <source>
        <strain evidence="8 9">NCTC13102</strain>
    </source>
</reference>
<dbReference type="Pfam" id="PF00107">
    <property type="entry name" value="ADH_zinc_N"/>
    <property type="match status" value="1"/>
</dbReference>
<evidence type="ECO:0000256" key="1">
    <source>
        <dbReference type="ARBA" id="ARBA00001947"/>
    </source>
</evidence>
<dbReference type="Gene3D" id="3.90.180.10">
    <property type="entry name" value="Medium-chain alcohol dehydrogenases, catalytic domain"/>
    <property type="match status" value="1"/>
</dbReference>
<gene>
    <name evidence="8" type="primary">cad_3</name>
    <name evidence="8" type="ORF">NCTC13102_00320</name>
</gene>
<dbReference type="InterPro" id="IPR036291">
    <property type="entry name" value="NAD(P)-bd_dom_sf"/>
</dbReference>
<dbReference type="FunFam" id="3.40.50.720:FF:000473">
    <property type="entry name" value="NADP-dependent alcohol dehydrogenase"/>
    <property type="match status" value="1"/>
</dbReference>
<dbReference type="Pfam" id="PF08240">
    <property type="entry name" value="ADH_N"/>
    <property type="match status" value="1"/>
</dbReference>
<evidence type="ECO:0000256" key="2">
    <source>
        <dbReference type="ARBA" id="ARBA00022723"/>
    </source>
</evidence>
<feature type="domain" description="Alcohol dehydrogenase-like C-terminal" evidence="6">
    <location>
        <begin position="200"/>
        <end position="320"/>
    </location>
</feature>
<comment type="cofactor">
    <cofactor evidence="1 5">
        <name>Zn(2+)</name>
        <dbReference type="ChEBI" id="CHEBI:29105"/>
    </cofactor>
</comment>
<protein>
    <submittedName>
        <fullName evidence="8">NADP-dependent alcohol dehydrogenase</fullName>
        <ecNumber evidence="8">1.1.1.2</ecNumber>
    </submittedName>
</protein>
<dbReference type="GO" id="GO:0008106">
    <property type="term" value="F:alcohol dehydrogenase (NADP+) activity"/>
    <property type="evidence" value="ECO:0007669"/>
    <property type="project" value="UniProtKB-EC"/>
</dbReference>
<dbReference type="InterPro" id="IPR047109">
    <property type="entry name" value="CAD-like"/>
</dbReference>
<keyword evidence="2 5" id="KW-0479">Metal-binding</keyword>
<keyword evidence="4 8" id="KW-0560">Oxidoreductase</keyword>
<keyword evidence="3 5" id="KW-0862">Zinc</keyword>
<dbReference type="InterPro" id="IPR011032">
    <property type="entry name" value="GroES-like_sf"/>
</dbReference>
<dbReference type="EC" id="1.1.1.2" evidence="8"/>
<evidence type="ECO:0000256" key="5">
    <source>
        <dbReference type="RuleBase" id="RU361277"/>
    </source>
</evidence>
<dbReference type="EMBL" id="UAWL01000006">
    <property type="protein sequence ID" value="SQB97694.1"/>
    <property type="molecule type" value="Genomic_DNA"/>
</dbReference>
<comment type="similarity">
    <text evidence="5">Belongs to the zinc-containing alcohol dehydrogenase family.</text>
</comment>
<dbReference type="SUPFAM" id="SSF51735">
    <property type="entry name" value="NAD(P)-binding Rossmann-fold domains"/>
    <property type="match status" value="1"/>
</dbReference>
<evidence type="ECO:0000256" key="3">
    <source>
        <dbReference type="ARBA" id="ARBA00022833"/>
    </source>
</evidence>